<dbReference type="FunFam" id="3.80.10.10:FF:000967">
    <property type="entry name" value="F-box/LRR-repeat protein 3 isoform A"/>
    <property type="match status" value="1"/>
</dbReference>
<dbReference type="Proteomes" id="UP000289340">
    <property type="component" value="Chromosome 2"/>
</dbReference>
<dbReference type="GO" id="GO:0019005">
    <property type="term" value="C:SCF ubiquitin ligase complex"/>
    <property type="evidence" value="ECO:0007669"/>
    <property type="project" value="TreeGrafter"/>
</dbReference>
<evidence type="ECO:0000259" key="1">
    <source>
        <dbReference type="Pfam" id="PF25372"/>
    </source>
</evidence>
<dbReference type="Gene3D" id="3.80.10.10">
    <property type="entry name" value="Ribonuclease Inhibitor"/>
    <property type="match status" value="4"/>
</dbReference>
<dbReference type="Pfam" id="PF25372">
    <property type="entry name" value="DUF7885"/>
    <property type="match status" value="2"/>
</dbReference>
<organism evidence="2 3">
    <name type="scientific">Glycine soja</name>
    <name type="common">Wild soybean</name>
    <dbReference type="NCBI Taxonomy" id="3848"/>
    <lineage>
        <taxon>Eukaryota</taxon>
        <taxon>Viridiplantae</taxon>
        <taxon>Streptophyta</taxon>
        <taxon>Embryophyta</taxon>
        <taxon>Tracheophyta</taxon>
        <taxon>Spermatophyta</taxon>
        <taxon>Magnoliopsida</taxon>
        <taxon>eudicotyledons</taxon>
        <taxon>Gunneridae</taxon>
        <taxon>Pentapetalae</taxon>
        <taxon>rosids</taxon>
        <taxon>fabids</taxon>
        <taxon>Fabales</taxon>
        <taxon>Fabaceae</taxon>
        <taxon>Papilionoideae</taxon>
        <taxon>50 kb inversion clade</taxon>
        <taxon>NPAAA clade</taxon>
        <taxon>indigoferoid/millettioid clade</taxon>
        <taxon>Phaseoleae</taxon>
        <taxon>Glycine</taxon>
        <taxon>Glycine subgen. Soja</taxon>
    </lineage>
</organism>
<proteinExistence type="predicted"/>
<dbReference type="FunFam" id="3.80.10.10:FF:001172">
    <property type="entry name" value="Os11g0108932 protein"/>
    <property type="match status" value="1"/>
</dbReference>
<evidence type="ECO:0000313" key="2">
    <source>
        <dbReference type="EMBL" id="RZC26361.1"/>
    </source>
</evidence>
<dbReference type="AlphaFoldDB" id="A0A445LT05"/>
<name>A0A445LT05_GLYSO</name>
<dbReference type="PANTHER" id="PTHR13318">
    <property type="entry name" value="PARTNER OF PAIRED, ISOFORM B-RELATED"/>
    <property type="match status" value="1"/>
</dbReference>
<dbReference type="GO" id="GO:0031146">
    <property type="term" value="P:SCF-dependent proteasomal ubiquitin-dependent protein catabolic process"/>
    <property type="evidence" value="ECO:0007669"/>
    <property type="project" value="TreeGrafter"/>
</dbReference>
<protein>
    <submittedName>
        <fullName evidence="2">F-box/LRR-repeat protein 3 isoform A</fullName>
    </submittedName>
</protein>
<sequence>MEQPPDTTTNLFDHLSKELLYTILDHLNDDPFARKSLSQSCKSFHALEATHRTSLKPRRLEFLLPKTLHRYRSISHLDLTLCPCVDDATLKSLSLAWHSSLRSIDLSKSRLFSHVGLSALAVNCTCLVEIDLSNRPDLTDLAAKAIAEAVNLERLCLGRCKGITDLGIGCVAVRCSRLRHVGLRWCIRVTDFGVGLIAIKCKEIRSLDLSYLPITEKCLHHILQLEHLEDLVLEHCLGIEDHGLATLQASCKSMKMLNLSKCQNIGHIGIASLTSGAHNLEKLILSSSLSVTTDLAKCLQSFPRLRSVKLDSCLGTKSGLKAIGNLGASLKELNLSKCVGVTDENLPFLVQTHKDLEKLDITCCHTITHASISSLTNSCLRITSLRMESCSLVSREGFLFIGRCQLLEELDVTDTEIDDQGLQSISRCTKLSCLKLGICLMITDDGLKHIASSCSKLKHLDLYRFLTSQLCYI</sequence>
<keyword evidence="3" id="KW-1185">Reference proteome</keyword>
<evidence type="ECO:0000313" key="3">
    <source>
        <dbReference type="Proteomes" id="UP000289340"/>
    </source>
</evidence>
<gene>
    <name evidence="2" type="ORF">D0Y65_004837</name>
</gene>
<accession>A0A445LT05</accession>
<feature type="domain" description="F-box/LRR-repeat protein 15-like leucin rich repeat" evidence="1">
    <location>
        <begin position="68"/>
        <end position="264"/>
    </location>
</feature>
<reference evidence="2 3" key="1">
    <citation type="submission" date="2018-09" db="EMBL/GenBank/DDBJ databases">
        <title>A high-quality reference genome of wild soybean provides a powerful tool to mine soybean genomes.</title>
        <authorList>
            <person name="Xie M."/>
            <person name="Chung C.Y.L."/>
            <person name="Li M.-W."/>
            <person name="Wong F.-L."/>
            <person name="Chan T.-F."/>
            <person name="Lam H.-M."/>
        </authorList>
    </citation>
    <scope>NUCLEOTIDE SEQUENCE [LARGE SCALE GENOMIC DNA]</scope>
    <source>
        <strain evidence="3">cv. W05</strain>
        <tissue evidence="2">Hypocotyl of etiolated seedlings</tissue>
    </source>
</reference>
<dbReference type="InterPro" id="IPR057207">
    <property type="entry name" value="FBXL15_LRR"/>
</dbReference>
<dbReference type="InterPro" id="IPR006553">
    <property type="entry name" value="Leu-rich_rpt_Cys-con_subtyp"/>
</dbReference>
<dbReference type="PANTHER" id="PTHR13318:SF37">
    <property type="entry name" value="F-BOX DOMAIN-CONTAINING PROTEIN"/>
    <property type="match status" value="1"/>
</dbReference>
<feature type="domain" description="F-box/LRR-repeat protein 15-like leucin rich repeat" evidence="1">
    <location>
        <begin position="329"/>
        <end position="462"/>
    </location>
</feature>
<dbReference type="InterPro" id="IPR032675">
    <property type="entry name" value="LRR_dom_sf"/>
</dbReference>
<dbReference type="EMBL" id="QZWG01000002">
    <property type="protein sequence ID" value="RZC26361.1"/>
    <property type="molecule type" value="Genomic_DNA"/>
</dbReference>
<comment type="caution">
    <text evidence="2">The sequence shown here is derived from an EMBL/GenBank/DDBJ whole genome shotgun (WGS) entry which is preliminary data.</text>
</comment>
<dbReference type="SMART" id="SM00367">
    <property type="entry name" value="LRR_CC"/>
    <property type="match status" value="11"/>
</dbReference>
<dbReference type="SUPFAM" id="SSF52047">
    <property type="entry name" value="RNI-like"/>
    <property type="match status" value="2"/>
</dbReference>